<accession>A0AAV5REE8</accession>
<evidence type="ECO:0000256" key="1">
    <source>
        <dbReference type="SAM" id="MobiDB-lite"/>
    </source>
</evidence>
<sequence length="153" mass="16698">MLSAKQVANALNSSLKSSEMQAFAVITSNGTVLESREKQVEELDPHTPLSAPNPTNNSGTSTPLHEPTSPEESLFSVDAKLQTKIYSIFAARLWKHGSEAEWIGAEAHKFRLLVYPLPKNNLLLLVISPATNSWGLIKESAFTAAQKLELITV</sequence>
<comment type="caution">
    <text evidence="2">The sequence shown here is derived from an EMBL/GenBank/DDBJ whole genome shotgun (WGS) entry which is preliminary data.</text>
</comment>
<evidence type="ECO:0008006" key="4">
    <source>
        <dbReference type="Google" id="ProtNLM"/>
    </source>
</evidence>
<name>A0AAV5REE8_STABA</name>
<dbReference type="Gene3D" id="3.30.450.30">
    <property type="entry name" value="Dynein light chain 2a, cytoplasmic"/>
    <property type="match status" value="1"/>
</dbReference>
<evidence type="ECO:0000313" key="3">
    <source>
        <dbReference type="Proteomes" id="UP001362899"/>
    </source>
</evidence>
<keyword evidence="3" id="KW-1185">Reference proteome</keyword>
<organism evidence="2 3">
    <name type="scientific">Starmerella bacillaris</name>
    <name type="common">Yeast</name>
    <name type="synonym">Candida zemplinina</name>
    <dbReference type="NCBI Taxonomy" id="1247836"/>
    <lineage>
        <taxon>Eukaryota</taxon>
        <taxon>Fungi</taxon>
        <taxon>Dikarya</taxon>
        <taxon>Ascomycota</taxon>
        <taxon>Saccharomycotina</taxon>
        <taxon>Dipodascomycetes</taxon>
        <taxon>Dipodascales</taxon>
        <taxon>Trichomonascaceae</taxon>
        <taxon>Starmerella</taxon>
    </lineage>
</organism>
<evidence type="ECO:0000313" key="2">
    <source>
        <dbReference type="EMBL" id="GMM49929.1"/>
    </source>
</evidence>
<feature type="region of interest" description="Disordered" evidence="1">
    <location>
        <begin position="35"/>
        <end position="73"/>
    </location>
</feature>
<protein>
    <recommendedName>
        <fullName evidence="4">Roadblock/LAMTOR2 domain-containing protein</fullName>
    </recommendedName>
</protein>
<gene>
    <name evidence="2" type="ORF">DASB73_008870</name>
</gene>
<dbReference type="EMBL" id="BTGC01000003">
    <property type="protein sequence ID" value="GMM49929.1"/>
    <property type="molecule type" value="Genomic_DNA"/>
</dbReference>
<feature type="compositionally biased region" description="Basic and acidic residues" evidence="1">
    <location>
        <begin position="35"/>
        <end position="45"/>
    </location>
</feature>
<reference evidence="2 3" key="1">
    <citation type="journal article" date="2023" name="Elife">
        <title>Identification of key yeast species and microbe-microbe interactions impacting larval growth of Drosophila in the wild.</title>
        <authorList>
            <person name="Mure A."/>
            <person name="Sugiura Y."/>
            <person name="Maeda R."/>
            <person name="Honda K."/>
            <person name="Sakurai N."/>
            <person name="Takahashi Y."/>
            <person name="Watada M."/>
            <person name="Katoh T."/>
            <person name="Gotoh A."/>
            <person name="Gotoh Y."/>
            <person name="Taniguchi I."/>
            <person name="Nakamura K."/>
            <person name="Hayashi T."/>
            <person name="Katayama T."/>
            <person name="Uemura T."/>
            <person name="Hattori Y."/>
        </authorList>
    </citation>
    <scope>NUCLEOTIDE SEQUENCE [LARGE SCALE GENOMIC DNA]</scope>
    <source>
        <strain evidence="2 3">SB-73</strain>
    </source>
</reference>
<dbReference type="AlphaFoldDB" id="A0AAV5REE8"/>
<dbReference type="Proteomes" id="UP001362899">
    <property type="component" value="Unassembled WGS sequence"/>
</dbReference>
<feature type="compositionally biased region" description="Polar residues" evidence="1">
    <location>
        <begin position="50"/>
        <end position="63"/>
    </location>
</feature>
<proteinExistence type="predicted"/>